<evidence type="ECO:0000256" key="2">
    <source>
        <dbReference type="ARBA" id="ARBA00029460"/>
    </source>
</evidence>
<dbReference type="InterPro" id="IPR029063">
    <property type="entry name" value="SAM-dependent_MTases_sf"/>
</dbReference>
<dbReference type="PANTHER" id="PTHR32319:SF0">
    <property type="entry name" value="BACTERIAL HEMOLYSIN-LIKE PROTEIN"/>
    <property type="match status" value="1"/>
</dbReference>
<evidence type="ECO:0000313" key="5">
    <source>
        <dbReference type="EMBL" id="OBX37115.1"/>
    </source>
</evidence>
<dbReference type="Pfam" id="PF01479">
    <property type="entry name" value="S4"/>
    <property type="match status" value="1"/>
</dbReference>
<dbReference type="GO" id="GO:0003723">
    <property type="term" value="F:RNA binding"/>
    <property type="evidence" value="ECO:0007669"/>
    <property type="project" value="UniProtKB-KW"/>
</dbReference>
<dbReference type="PANTHER" id="PTHR32319">
    <property type="entry name" value="BACTERIAL HEMOLYSIN-LIKE PROTEIN"/>
    <property type="match status" value="1"/>
</dbReference>
<feature type="domain" description="RNA-binding S4" evidence="4">
    <location>
        <begin position="2"/>
        <end position="70"/>
    </location>
</feature>
<accession>A0A1B8P4B1</accession>
<dbReference type="Proteomes" id="UP000092504">
    <property type="component" value="Unassembled WGS sequence"/>
</dbReference>
<dbReference type="InterPro" id="IPR047048">
    <property type="entry name" value="TlyA"/>
</dbReference>
<dbReference type="SUPFAM" id="SSF55174">
    <property type="entry name" value="Alpha-L RNA-binding motif"/>
    <property type="match status" value="1"/>
</dbReference>
<keyword evidence="5" id="KW-0808">Transferase</keyword>
<dbReference type="InterPro" id="IPR036986">
    <property type="entry name" value="S4_RNA-bd_sf"/>
</dbReference>
<reference evidence="5" key="1">
    <citation type="submission" date="2016-06" db="EMBL/GenBank/DDBJ databases">
        <title>Genome sequence of halotolerant plant growth promoting strain of Halomonas elongata HEK1 isolated from salterns of Rann of Kutch, Gujarat, India.</title>
        <authorList>
            <person name="Gaba S."/>
            <person name="Singh R.N."/>
            <person name="Abrol S."/>
            <person name="Kaushik R."/>
            <person name="Saxena A.K."/>
        </authorList>
    </citation>
    <scope>NUCLEOTIDE SEQUENCE [LARGE SCALE GENOMIC DNA]</scope>
    <source>
        <strain evidence="5">HEK1</strain>
    </source>
</reference>
<dbReference type="InterPro" id="IPR002877">
    <property type="entry name" value="RNA_MeTrfase_FtsJ_dom"/>
</dbReference>
<evidence type="ECO:0000259" key="4">
    <source>
        <dbReference type="SMART" id="SM00363"/>
    </source>
</evidence>
<dbReference type="GO" id="GO:0008168">
    <property type="term" value="F:methyltransferase activity"/>
    <property type="evidence" value="ECO:0007669"/>
    <property type="project" value="UniProtKB-KW"/>
</dbReference>
<dbReference type="Gene3D" id="3.40.50.150">
    <property type="entry name" value="Vaccinia Virus protein VP39"/>
    <property type="match status" value="1"/>
</dbReference>
<sequence>MPRLDQLLLGQGLARSRTRAQRLIRHGRVRRADDGKVLTRPGEKLAETVELIVDDDPEERYASRAGLKLEALLETLSLDLHGRGVLDVGQSTGGFTDCALRHGAHHVIGVEVGRDQLDDRLREDPRVLCLEGLNARAMREDPRLRAALRSHPVNIAVMDVAFISQTLILPELAAILTTGNELLSLVKPQFEVGPRESMPRGWLPRHTATPMWKRNCAPPVRLPASRFTTGAKARFAAATATVSFCSTPGDDECHRSRSSLQRLHVYHPVGHGQCRWTMRDHDRVMDNFCIAALIAASFSGSR</sequence>
<name>A0A1B8P4B1_HALEL</name>
<dbReference type="SUPFAM" id="SSF53335">
    <property type="entry name" value="S-adenosyl-L-methionine-dependent methyltransferases"/>
    <property type="match status" value="1"/>
</dbReference>
<protein>
    <submittedName>
        <fullName evidence="5">16S/23S rRNA (Cytidine-2'-O)-methyltransferase TlyA</fullName>
        <ecNumber evidence="5">2.1.1.226</ecNumber>
    </submittedName>
</protein>
<dbReference type="EC" id="2.1.1.226" evidence="5"/>
<dbReference type="SMART" id="SM00363">
    <property type="entry name" value="S4"/>
    <property type="match status" value="1"/>
</dbReference>
<evidence type="ECO:0000256" key="1">
    <source>
        <dbReference type="ARBA" id="ARBA00022884"/>
    </source>
</evidence>
<comment type="similarity">
    <text evidence="2">Belongs to the TlyA family.</text>
</comment>
<dbReference type="Gene3D" id="3.10.290.10">
    <property type="entry name" value="RNA-binding S4 domain"/>
    <property type="match status" value="1"/>
</dbReference>
<organism evidence="5">
    <name type="scientific">Halomonas elongata</name>
    <dbReference type="NCBI Taxonomy" id="2746"/>
    <lineage>
        <taxon>Bacteria</taxon>
        <taxon>Pseudomonadati</taxon>
        <taxon>Pseudomonadota</taxon>
        <taxon>Gammaproteobacteria</taxon>
        <taxon>Oceanospirillales</taxon>
        <taxon>Halomonadaceae</taxon>
        <taxon>Halomonas</taxon>
    </lineage>
</organism>
<comment type="caution">
    <text evidence="5">The sequence shown here is derived from an EMBL/GenBank/DDBJ whole genome shotgun (WGS) entry which is preliminary data.</text>
</comment>
<dbReference type="GO" id="GO:0032259">
    <property type="term" value="P:methylation"/>
    <property type="evidence" value="ECO:0007669"/>
    <property type="project" value="UniProtKB-KW"/>
</dbReference>
<proteinExistence type="inferred from homology"/>
<dbReference type="InterPro" id="IPR002942">
    <property type="entry name" value="S4_RNA-bd"/>
</dbReference>
<dbReference type="CDD" id="cd00165">
    <property type="entry name" value="S4"/>
    <property type="match status" value="1"/>
</dbReference>
<dbReference type="EMBL" id="MAJD01000001">
    <property type="protein sequence ID" value="OBX37115.1"/>
    <property type="molecule type" value="Genomic_DNA"/>
</dbReference>
<gene>
    <name evidence="5" type="primary">tlyA</name>
    <name evidence="5" type="ORF">A8U91_01464</name>
</gene>
<keyword evidence="5" id="KW-0489">Methyltransferase</keyword>
<evidence type="ECO:0000256" key="3">
    <source>
        <dbReference type="PROSITE-ProRule" id="PRU00182"/>
    </source>
</evidence>
<keyword evidence="1 3" id="KW-0694">RNA-binding</keyword>
<dbReference type="Pfam" id="PF01728">
    <property type="entry name" value="FtsJ"/>
    <property type="match status" value="1"/>
</dbReference>
<dbReference type="AlphaFoldDB" id="A0A1B8P4B1"/>
<dbReference type="PROSITE" id="PS50889">
    <property type="entry name" value="S4"/>
    <property type="match status" value="1"/>
</dbReference>